<protein>
    <submittedName>
        <fullName evidence="2">Uncharacterized protein</fullName>
    </submittedName>
</protein>
<dbReference type="PANTHER" id="PTHR40861">
    <property type="entry name" value="DUF2183 DOMAIN-CONTAINING PROTEIN"/>
    <property type="match status" value="1"/>
</dbReference>
<name>A0ABQ6NCV5_9STRA</name>
<evidence type="ECO:0000313" key="3">
    <source>
        <dbReference type="Proteomes" id="UP001165060"/>
    </source>
</evidence>
<evidence type="ECO:0000313" key="2">
    <source>
        <dbReference type="EMBL" id="GMI56777.1"/>
    </source>
</evidence>
<keyword evidence="1" id="KW-0812">Transmembrane</keyword>
<keyword evidence="3" id="KW-1185">Reference proteome</keyword>
<sequence length="207" mass="23384">MVASIAMFTIDSPVAIGTWSPSLGFLITVSFGWLVHAYDRHLHRLEMSRVPNLRRSSSLSGSIARMKELGVPVEEQLRKVNEALSKIDMMVMPSTINNIVNARYIMEREKEIISVLSEAEPPALNFLATRLKLGLLFYKVKDHRAENGQHRTDLCELLAVNRISVLNVVSRATVLDALMMMKMTANSRAEFWVKNLLVRTSQDDLSE</sequence>
<dbReference type="Proteomes" id="UP001165060">
    <property type="component" value="Unassembled WGS sequence"/>
</dbReference>
<reference evidence="2 3" key="1">
    <citation type="journal article" date="2023" name="Commun. Biol.">
        <title>Genome analysis of Parmales, the sister group of diatoms, reveals the evolutionary specialization of diatoms from phago-mixotrophs to photoautotrophs.</title>
        <authorList>
            <person name="Ban H."/>
            <person name="Sato S."/>
            <person name="Yoshikawa S."/>
            <person name="Yamada K."/>
            <person name="Nakamura Y."/>
            <person name="Ichinomiya M."/>
            <person name="Sato N."/>
            <person name="Blanc-Mathieu R."/>
            <person name="Endo H."/>
            <person name="Kuwata A."/>
            <person name="Ogata H."/>
        </authorList>
    </citation>
    <scope>NUCLEOTIDE SEQUENCE [LARGE SCALE GENOMIC DNA]</scope>
</reference>
<feature type="non-terminal residue" evidence="2">
    <location>
        <position position="207"/>
    </location>
</feature>
<gene>
    <name evidence="2" type="ORF">TeGR_g11738</name>
</gene>
<keyword evidence="1" id="KW-0472">Membrane</keyword>
<dbReference type="PANTHER" id="PTHR40861:SF1">
    <property type="entry name" value="PHOSPHATIDATE PHOSPHATASE APP1 CATALYTIC DOMAIN-CONTAINING PROTEIN"/>
    <property type="match status" value="1"/>
</dbReference>
<accession>A0ABQ6NCV5</accession>
<feature type="transmembrane region" description="Helical" evidence="1">
    <location>
        <begin position="16"/>
        <end position="38"/>
    </location>
</feature>
<keyword evidence="1" id="KW-1133">Transmembrane helix</keyword>
<dbReference type="EMBL" id="BRYB01006781">
    <property type="protein sequence ID" value="GMI56777.1"/>
    <property type="molecule type" value="Genomic_DNA"/>
</dbReference>
<organism evidence="2 3">
    <name type="scientific">Tetraparma gracilis</name>
    <dbReference type="NCBI Taxonomy" id="2962635"/>
    <lineage>
        <taxon>Eukaryota</taxon>
        <taxon>Sar</taxon>
        <taxon>Stramenopiles</taxon>
        <taxon>Ochrophyta</taxon>
        <taxon>Bolidophyceae</taxon>
        <taxon>Parmales</taxon>
        <taxon>Triparmaceae</taxon>
        <taxon>Tetraparma</taxon>
    </lineage>
</organism>
<proteinExistence type="predicted"/>
<comment type="caution">
    <text evidence="2">The sequence shown here is derived from an EMBL/GenBank/DDBJ whole genome shotgun (WGS) entry which is preliminary data.</text>
</comment>
<evidence type="ECO:0000256" key="1">
    <source>
        <dbReference type="SAM" id="Phobius"/>
    </source>
</evidence>